<keyword evidence="2" id="KW-0732">Signal</keyword>
<dbReference type="SUPFAM" id="SSF110296">
    <property type="entry name" value="Oligoxyloglucan reducing end-specific cellobiohydrolase"/>
    <property type="match status" value="1"/>
</dbReference>
<evidence type="ECO:0000256" key="2">
    <source>
        <dbReference type="SAM" id="SignalP"/>
    </source>
</evidence>
<dbReference type="Proteomes" id="UP001168620">
    <property type="component" value="Unassembled WGS sequence"/>
</dbReference>
<feature type="compositionally biased region" description="Basic and acidic residues" evidence="1">
    <location>
        <begin position="290"/>
        <end position="314"/>
    </location>
</feature>
<feature type="region of interest" description="Disordered" evidence="1">
    <location>
        <begin position="276"/>
        <end position="314"/>
    </location>
</feature>
<protein>
    <recommendedName>
        <fullName evidence="5">Exo-alpha-sialidase</fullName>
    </recommendedName>
</protein>
<evidence type="ECO:0008006" key="5">
    <source>
        <dbReference type="Google" id="ProtNLM"/>
    </source>
</evidence>
<reference evidence="3" key="1">
    <citation type="submission" date="2023-06" db="EMBL/GenBank/DDBJ databases">
        <title>Draft genome sequence of Nocardioides sp. SOB77.</title>
        <authorList>
            <person name="Zhang G."/>
        </authorList>
    </citation>
    <scope>NUCLEOTIDE SEQUENCE</scope>
    <source>
        <strain evidence="3">SOB77</strain>
    </source>
</reference>
<gene>
    <name evidence="3" type="ORF">QWY28_22735</name>
</gene>
<evidence type="ECO:0000313" key="4">
    <source>
        <dbReference type="Proteomes" id="UP001168620"/>
    </source>
</evidence>
<accession>A0ABT8FMP9</accession>
<proteinExistence type="predicted"/>
<dbReference type="EMBL" id="JAUHJQ010000024">
    <property type="protein sequence ID" value="MDN4175795.1"/>
    <property type="molecule type" value="Genomic_DNA"/>
</dbReference>
<sequence>MKRPLHAVLAATTSAVLLASCTGDEQAANETAAIDAGFGHIHGLGINPADGNLYVASHFGIFRVEGSKAERIANRWQDTMGFAVIGPDHFLGSGHPDIRERDQPTSLGLIESTDAAKTWTAVSMTGEADLHAIEPIGNRIYAYDSHTASLIVTDDRTTWDTIATQSLYDLAADPSDPKTVYATTERGALVRSSDMGALVPVEGAPTLTMIDWQPDGPLVGITPDGSVMTSIGGPSQWSKVGDLPGAAVALEVDEDRWFAATEGGVFECSDRGRSWTPVVTGSADNSLRFPPDRRGIDNEDRDAREAEEVRPGVP</sequence>
<organism evidence="3 4">
    <name type="scientific">Nocardioides oceani</name>
    <dbReference type="NCBI Taxonomy" id="3058369"/>
    <lineage>
        <taxon>Bacteria</taxon>
        <taxon>Bacillati</taxon>
        <taxon>Actinomycetota</taxon>
        <taxon>Actinomycetes</taxon>
        <taxon>Propionibacteriales</taxon>
        <taxon>Nocardioidaceae</taxon>
        <taxon>Nocardioides</taxon>
    </lineage>
</organism>
<evidence type="ECO:0000256" key="1">
    <source>
        <dbReference type="SAM" id="MobiDB-lite"/>
    </source>
</evidence>
<dbReference type="Gene3D" id="2.130.10.10">
    <property type="entry name" value="YVTN repeat-like/Quinoprotein amine dehydrogenase"/>
    <property type="match status" value="1"/>
</dbReference>
<evidence type="ECO:0000313" key="3">
    <source>
        <dbReference type="EMBL" id="MDN4175795.1"/>
    </source>
</evidence>
<comment type="caution">
    <text evidence="3">The sequence shown here is derived from an EMBL/GenBank/DDBJ whole genome shotgun (WGS) entry which is preliminary data.</text>
</comment>
<dbReference type="RefSeq" id="WP_300955204.1">
    <property type="nucleotide sequence ID" value="NZ_JAUHJQ010000024.1"/>
</dbReference>
<keyword evidence="4" id="KW-1185">Reference proteome</keyword>
<feature type="signal peptide" evidence="2">
    <location>
        <begin position="1"/>
        <end position="19"/>
    </location>
</feature>
<dbReference type="NCBIfam" id="NF045728">
    <property type="entry name" value="glycosyl_F510_1955"/>
    <property type="match status" value="1"/>
</dbReference>
<name>A0ABT8FMP9_9ACTN</name>
<dbReference type="InterPro" id="IPR015943">
    <property type="entry name" value="WD40/YVTN_repeat-like_dom_sf"/>
</dbReference>
<feature type="chain" id="PRO_5045211369" description="Exo-alpha-sialidase" evidence="2">
    <location>
        <begin position="20"/>
        <end position="314"/>
    </location>
</feature>
<dbReference type="PROSITE" id="PS51257">
    <property type="entry name" value="PROKAR_LIPOPROTEIN"/>
    <property type="match status" value="1"/>
</dbReference>
<dbReference type="InterPro" id="IPR054817">
    <property type="entry name" value="Glycosyl_F510_1955-like"/>
</dbReference>